<keyword evidence="6 9" id="KW-0472">Membrane</keyword>
<evidence type="ECO:0000256" key="6">
    <source>
        <dbReference type="ARBA" id="ARBA00023136"/>
    </source>
</evidence>
<evidence type="ECO:0000256" key="9">
    <source>
        <dbReference type="SAM" id="Phobius"/>
    </source>
</evidence>
<evidence type="ECO:0000313" key="10">
    <source>
        <dbReference type="EMBL" id="JAG27265.1"/>
    </source>
</evidence>
<comment type="subcellular location">
    <subcellularLocation>
        <location evidence="1">Membrane</location>
        <topology evidence="1">Multi-pass membrane protein</topology>
    </subcellularLocation>
</comment>
<organism evidence="10">
    <name type="scientific">Lygus hesperus</name>
    <name type="common">Western plant bug</name>
    <dbReference type="NCBI Taxonomy" id="30085"/>
    <lineage>
        <taxon>Eukaryota</taxon>
        <taxon>Metazoa</taxon>
        <taxon>Ecdysozoa</taxon>
        <taxon>Arthropoda</taxon>
        <taxon>Hexapoda</taxon>
        <taxon>Insecta</taxon>
        <taxon>Pterygota</taxon>
        <taxon>Neoptera</taxon>
        <taxon>Paraneoptera</taxon>
        <taxon>Hemiptera</taxon>
        <taxon>Heteroptera</taxon>
        <taxon>Panheteroptera</taxon>
        <taxon>Cimicomorpha</taxon>
        <taxon>Miridae</taxon>
        <taxon>Mirini</taxon>
        <taxon>Lygus</taxon>
    </lineage>
</organism>
<keyword evidence="7" id="KW-0675">Receptor</keyword>
<keyword evidence="4" id="KW-0552">Olfaction</keyword>
<evidence type="ECO:0000256" key="3">
    <source>
        <dbReference type="ARBA" id="ARBA00022692"/>
    </source>
</evidence>
<evidence type="ECO:0000256" key="1">
    <source>
        <dbReference type="ARBA" id="ARBA00004141"/>
    </source>
</evidence>
<feature type="transmembrane region" description="Helical" evidence="9">
    <location>
        <begin position="6"/>
        <end position="27"/>
    </location>
</feature>
<protein>
    <submittedName>
        <fullName evidence="10">Molybdenum cofactor sulfurase</fullName>
    </submittedName>
</protein>
<dbReference type="GO" id="GO:0007165">
    <property type="term" value="P:signal transduction"/>
    <property type="evidence" value="ECO:0007669"/>
    <property type="project" value="UniProtKB-KW"/>
</dbReference>
<keyword evidence="8" id="KW-0807">Transducer</keyword>
<keyword evidence="2" id="KW-0716">Sensory transduction</keyword>
<dbReference type="EMBL" id="GBHO01016339">
    <property type="protein sequence ID" value="JAG27265.1"/>
    <property type="molecule type" value="Transcribed_RNA"/>
</dbReference>
<evidence type="ECO:0000256" key="5">
    <source>
        <dbReference type="ARBA" id="ARBA00022989"/>
    </source>
</evidence>
<proteinExistence type="predicted"/>
<keyword evidence="5 9" id="KW-1133">Transmembrane helix</keyword>
<dbReference type="GO" id="GO:0005549">
    <property type="term" value="F:odorant binding"/>
    <property type="evidence" value="ECO:0007669"/>
    <property type="project" value="InterPro"/>
</dbReference>
<evidence type="ECO:0000256" key="2">
    <source>
        <dbReference type="ARBA" id="ARBA00022606"/>
    </source>
</evidence>
<dbReference type="AlphaFoldDB" id="A0A0A9YCL6"/>
<reference evidence="10" key="2">
    <citation type="submission" date="2014-07" db="EMBL/GenBank/DDBJ databases">
        <authorList>
            <person name="Hull J."/>
        </authorList>
    </citation>
    <scope>NUCLEOTIDE SEQUENCE</scope>
</reference>
<reference evidence="10" key="1">
    <citation type="journal article" date="2014" name="PLoS ONE">
        <title>Transcriptome-Based Identification of ABC Transporters in the Western Tarnished Plant Bug Lygus hesperus.</title>
        <authorList>
            <person name="Hull J.J."/>
            <person name="Chaney K."/>
            <person name="Geib S.M."/>
            <person name="Fabrick J.A."/>
            <person name="Brent C.S."/>
            <person name="Walsh D."/>
            <person name="Lavine L.C."/>
        </authorList>
    </citation>
    <scope>NUCLEOTIDE SEQUENCE</scope>
</reference>
<sequence length="133" mass="15241">WIHIAAAMYGMTVFDSLFLCVFEMILAEFDVLKIALRKIDFAAEKKEVTLDFCIKFHQDLLLLIARINEFLIPIQTIQCVMLTLTICFSGFELLSLYDGSLNKMANLIEVVVASSYIVFGYCYQCHCITEECE</sequence>
<gene>
    <name evidence="10" type="ORF">CM83_104460</name>
</gene>
<feature type="non-terminal residue" evidence="10">
    <location>
        <position position="133"/>
    </location>
</feature>
<dbReference type="GO" id="GO:0004984">
    <property type="term" value="F:olfactory receptor activity"/>
    <property type="evidence" value="ECO:0007669"/>
    <property type="project" value="InterPro"/>
</dbReference>
<evidence type="ECO:0000256" key="7">
    <source>
        <dbReference type="ARBA" id="ARBA00023170"/>
    </source>
</evidence>
<dbReference type="Pfam" id="PF02949">
    <property type="entry name" value="7tm_6"/>
    <property type="match status" value="1"/>
</dbReference>
<name>A0A0A9YCL6_LYGHE</name>
<feature type="non-terminal residue" evidence="10">
    <location>
        <position position="1"/>
    </location>
</feature>
<dbReference type="GO" id="GO:0016020">
    <property type="term" value="C:membrane"/>
    <property type="evidence" value="ECO:0007669"/>
    <property type="project" value="UniProtKB-SubCell"/>
</dbReference>
<evidence type="ECO:0000256" key="4">
    <source>
        <dbReference type="ARBA" id="ARBA00022725"/>
    </source>
</evidence>
<feature type="transmembrane region" description="Helical" evidence="9">
    <location>
        <begin position="70"/>
        <end position="91"/>
    </location>
</feature>
<dbReference type="InterPro" id="IPR004117">
    <property type="entry name" value="7tm6_olfct_rcpt"/>
</dbReference>
<keyword evidence="3 9" id="KW-0812">Transmembrane</keyword>
<evidence type="ECO:0000256" key="8">
    <source>
        <dbReference type="ARBA" id="ARBA00023224"/>
    </source>
</evidence>
<accession>A0A0A9YCL6</accession>